<dbReference type="CDD" id="cd16345">
    <property type="entry name" value="LMWP_ArsC"/>
    <property type="match status" value="1"/>
</dbReference>
<dbReference type="eggNOG" id="COG0394">
    <property type="taxonomic scope" value="Bacteria"/>
</dbReference>
<reference evidence="3 4" key="1">
    <citation type="submission" date="2014-07" db="EMBL/GenBank/DDBJ databases">
        <title>Tepidicaulis marinum gen. nov., sp. nov., a novel marine bacterium denitrifying nitrate to nitrous oxide strictly under microaerobic conditions.</title>
        <authorList>
            <person name="Takeuchi M."/>
            <person name="Yamagishi T."/>
            <person name="Kamagata Y."/>
            <person name="Oshima K."/>
            <person name="Hattori M."/>
            <person name="Katayama T."/>
            <person name="Hanada S."/>
            <person name="Tamaki H."/>
            <person name="Marumo K."/>
            <person name="Maeda H."/>
            <person name="Nedachi M."/>
            <person name="Iwasaki W."/>
            <person name="Suwa Y."/>
            <person name="Sakata S."/>
        </authorList>
    </citation>
    <scope>NUCLEOTIDE SEQUENCE [LARGE SCALE GENOMIC DNA]</scope>
    <source>
        <strain evidence="3 4">MA2</strain>
    </source>
</reference>
<dbReference type="InterPro" id="IPR036196">
    <property type="entry name" value="Ptyr_pPase_sf"/>
</dbReference>
<dbReference type="PANTHER" id="PTHR43428:SF1">
    <property type="entry name" value="ARSENATE REDUCTASE"/>
    <property type="match status" value="1"/>
</dbReference>
<dbReference type="STRING" id="1333998.M2A_3020"/>
<gene>
    <name evidence="3" type="ORF">M2A_3020</name>
</gene>
<dbReference type="PANTHER" id="PTHR43428">
    <property type="entry name" value="ARSENATE REDUCTASE"/>
    <property type="match status" value="1"/>
</dbReference>
<feature type="domain" description="Phosphotyrosine protein phosphatase I" evidence="2">
    <location>
        <begin position="11"/>
        <end position="146"/>
    </location>
</feature>
<proteinExistence type="predicted"/>
<dbReference type="GO" id="GO:0046685">
    <property type="term" value="P:response to arsenic-containing substance"/>
    <property type="evidence" value="ECO:0007669"/>
    <property type="project" value="UniProtKB-KW"/>
</dbReference>
<dbReference type="SUPFAM" id="SSF52788">
    <property type="entry name" value="Phosphotyrosine protein phosphatases I"/>
    <property type="match status" value="1"/>
</dbReference>
<name>A0A081BEQ3_9HYPH</name>
<dbReference type="Pfam" id="PF01451">
    <property type="entry name" value="LMWPc"/>
    <property type="match status" value="1"/>
</dbReference>
<dbReference type="InterPro" id="IPR023485">
    <property type="entry name" value="Ptyr_pPase"/>
</dbReference>
<accession>A0A081BEQ3</accession>
<organism evidence="3 4">
    <name type="scientific">Tepidicaulis marinus</name>
    <dbReference type="NCBI Taxonomy" id="1333998"/>
    <lineage>
        <taxon>Bacteria</taxon>
        <taxon>Pseudomonadati</taxon>
        <taxon>Pseudomonadota</taxon>
        <taxon>Alphaproteobacteria</taxon>
        <taxon>Hyphomicrobiales</taxon>
        <taxon>Parvibaculaceae</taxon>
        <taxon>Tepidicaulis</taxon>
    </lineage>
</organism>
<dbReference type="SMART" id="SM00226">
    <property type="entry name" value="LMWPc"/>
    <property type="match status" value="1"/>
</dbReference>
<keyword evidence="1" id="KW-0059">Arsenical resistance</keyword>
<keyword evidence="4" id="KW-1185">Reference proteome</keyword>
<sequence length="149" mass="16762">MVETPVKTRPTAVLFACNLNAVRSPMAEALMKHYFGDRIFVDSVGVRAGYPDPFAMAVMAEIGLPIEDHEPKSFEELQDTSFDIVISLTPEAQHKAVELTRTEALEVEYWPTYDPTAVQGSRDQVIEAYRKVRDDLAAQIKARFGEKEE</sequence>
<comment type="caution">
    <text evidence="3">The sequence shown here is derived from an EMBL/GenBank/DDBJ whole genome shotgun (WGS) entry which is preliminary data.</text>
</comment>
<evidence type="ECO:0000259" key="2">
    <source>
        <dbReference type="SMART" id="SM00226"/>
    </source>
</evidence>
<dbReference type="Gene3D" id="3.40.50.2300">
    <property type="match status" value="1"/>
</dbReference>
<protein>
    <submittedName>
        <fullName evidence="3">Arsenate reductase</fullName>
    </submittedName>
</protein>
<dbReference type="Proteomes" id="UP000028702">
    <property type="component" value="Unassembled WGS sequence"/>
</dbReference>
<dbReference type="EMBL" id="BBIO01000020">
    <property type="protein sequence ID" value="GAK46521.1"/>
    <property type="molecule type" value="Genomic_DNA"/>
</dbReference>
<evidence type="ECO:0000256" key="1">
    <source>
        <dbReference type="ARBA" id="ARBA00022849"/>
    </source>
</evidence>
<evidence type="ECO:0000313" key="3">
    <source>
        <dbReference type="EMBL" id="GAK46521.1"/>
    </source>
</evidence>
<dbReference type="RefSeq" id="WP_045449208.1">
    <property type="nucleotide sequence ID" value="NZ_BBIO01000020.1"/>
</dbReference>
<dbReference type="AlphaFoldDB" id="A0A081BEQ3"/>
<evidence type="ECO:0000313" key="4">
    <source>
        <dbReference type="Proteomes" id="UP000028702"/>
    </source>
</evidence>